<evidence type="ECO:0000256" key="6">
    <source>
        <dbReference type="ARBA" id="ARBA00022840"/>
    </source>
</evidence>
<dbReference type="SUPFAM" id="SSF52540">
    <property type="entry name" value="P-loop containing nucleoside triphosphate hydrolases"/>
    <property type="match status" value="1"/>
</dbReference>
<comment type="subcellular location">
    <subcellularLocation>
        <location evidence="1">Cytoplasm</location>
        <location evidence="1">Cytoskeleton</location>
        <location evidence="1">Spindle</location>
    </subcellularLocation>
</comment>
<dbReference type="InterPro" id="IPR001752">
    <property type="entry name" value="Kinesin_motor_dom"/>
</dbReference>
<dbReference type="InterPro" id="IPR036961">
    <property type="entry name" value="Kinesin_motor_dom_sf"/>
</dbReference>
<evidence type="ECO:0000256" key="7">
    <source>
        <dbReference type="ARBA" id="ARBA00023054"/>
    </source>
</evidence>
<dbReference type="Pfam" id="PF00225">
    <property type="entry name" value="Kinesin"/>
    <property type="match status" value="1"/>
</dbReference>
<evidence type="ECO:0000313" key="15">
    <source>
        <dbReference type="Proteomes" id="UP000410492"/>
    </source>
</evidence>
<feature type="coiled-coil region" evidence="12">
    <location>
        <begin position="355"/>
        <end position="382"/>
    </location>
</feature>
<dbReference type="Gene3D" id="3.40.850.10">
    <property type="entry name" value="Kinesin motor domain"/>
    <property type="match status" value="1"/>
</dbReference>
<feature type="domain" description="Kinesin motor" evidence="13">
    <location>
        <begin position="1"/>
        <end position="180"/>
    </location>
</feature>
<dbReference type="InterPro" id="IPR027417">
    <property type="entry name" value="P-loop_NTPase"/>
</dbReference>
<keyword evidence="15" id="KW-1185">Reference proteome</keyword>
<evidence type="ECO:0000256" key="3">
    <source>
        <dbReference type="ARBA" id="ARBA00022553"/>
    </source>
</evidence>
<evidence type="ECO:0000256" key="10">
    <source>
        <dbReference type="PROSITE-ProRule" id="PRU00283"/>
    </source>
</evidence>
<evidence type="ECO:0000256" key="9">
    <source>
        <dbReference type="ARBA" id="ARBA00023212"/>
    </source>
</evidence>
<dbReference type="OrthoDB" id="2403182at2759"/>
<dbReference type="GO" id="GO:0051231">
    <property type="term" value="P:spindle elongation"/>
    <property type="evidence" value="ECO:0007669"/>
    <property type="project" value="TreeGrafter"/>
</dbReference>
<dbReference type="GO" id="GO:0008017">
    <property type="term" value="F:microtubule binding"/>
    <property type="evidence" value="ECO:0007669"/>
    <property type="project" value="InterPro"/>
</dbReference>
<dbReference type="SMART" id="SM00129">
    <property type="entry name" value="KISc"/>
    <property type="match status" value="1"/>
</dbReference>
<dbReference type="PANTHER" id="PTHR47970:SF29">
    <property type="entry name" value="KINESIN FAMILY MEMBER 20B"/>
    <property type="match status" value="1"/>
</dbReference>
<gene>
    <name evidence="14" type="ORF">CALMAC_LOCUS9266</name>
</gene>
<keyword evidence="9" id="KW-0206">Cytoskeleton</keyword>
<organism evidence="14 15">
    <name type="scientific">Callosobruchus maculatus</name>
    <name type="common">Southern cowpea weevil</name>
    <name type="synonym">Pulse bruchid</name>
    <dbReference type="NCBI Taxonomy" id="64391"/>
    <lineage>
        <taxon>Eukaryota</taxon>
        <taxon>Metazoa</taxon>
        <taxon>Ecdysozoa</taxon>
        <taxon>Arthropoda</taxon>
        <taxon>Hexapoda</taxon>
        <taxon>Insecta</taxon>
        <taxon>Pterygota</taxon>
        <taxon>Neoptera</taxon>
        <taxon>Endopterygota</taxon>
        <taxon>Coleoptera</taxon>
        <taxon>Polyphaga</taxon>
        <taxon>Cucujiformia</taxon>
        <taxon>Chrysomeloidea</taxon>
        <taxon>Chrysomelidae</taxon>
        <taxon>Bruchinae</taxon>
        <taxon>Bruchini</taxon>
        <taxon>Callosobruchus</taxon>
    </lineage>
</organism>
<dbReference type="InterPro" id="IPR019821">
    <property type="entry name" value="Kinesin_motor_CS"/>
</dbReference>
<dbReference type="InterPro" id="IPR047149">
    <property type="entry name" value="KIF11-like"/>
</dbReference>
<dbReference type="GO" id="GO:0005634">
    <property type="term" value="C:nucleus"/>
    <property type="evidence" value="ECO:0007669"/>
    <property type="project" value="TreeGrafter"/>
</dbReference>
<keyword evidence="2" id="KW-0963">Cytoplasm</keyword>
<dbReference type="PROSITE" id="PS50067">
    <property type="entry name" value="KINESIN_MOTOR_2"/>
    <property type="match status" value="1"/>
</dbReference>
<keyword evidence="8 11" id="KW-0505">Motor protein</keyword>
<evidence type="ECO:0000256" key="2">
    <source>
        <dbReference type="ARBA" id="ARBA00022490"/>
    </source>
</evidence>
<name>A0A653CHZ8_CALMS</name>
<dbReference type="Proteomes" id="UP000410492">
    <property type="component" value="Unassembled WGS sequence"/>
</dbReference>
<evidence type="ECO:0000256" key="8">
    <source>
        <dbReference type="ARBA" id="ARBA00023175"/>
    </source>
</evidence>
<dbReference type="GO" id="GO:0007018">
    <property type="term" value="P:microtubule-based movement"/>
    <property type="evidence" value="ECO:0007669"/>
    <property type="project" value="InterPro"/>
</dbReference>
<dbReference type="PANTHER" id="PTHR47970">
    <property type="entry name" value="KINESIN-LIKE PROTEIN KIF11"/>
    <property type="match status" value="1"/>
</dbReference>
<accession>A0A653CHZ8</accession>
<dbReference type="GO" id="GO:0072686">
    <property type="term" value="C:mitotic spindle"/>
    <property type="evidence" value="ECO:0007669"/>
    <property type="project" value="TreeGrafter"/>
</dbReference>
<sequence>MYVHGVTELEVKSAQEAFEAFNAGQKRKKMAYTCLNAESSRSHSIFNIRVVQFEQETYDSKGKLVIPETNLITISQLSLVDLAGSERTNRTQNTGVRLKEASSINNSLMTLRTCIETLRENQNSKANKVVPYRDSKLTYLFKNYFEGDGSVQMIVCMNPSLKDLEENLHVLKFAELSQDVKVTKSEPVATVLTTKKTIRKPATPARMKMPALTTQNSISQIPLLKLDFCDLEECENMIDKVYMSVKQCFVTSDKLDKQITAQADETRRRIVKLDKENILSKEECQRLQLMGKKLYQKLQRRDAKIAMLEEEKTGQIMKQEELQNVVSTLHNIIDEKDMKLNQNQLDKEKTKHKLAVQSEKMNKELDEKLRRQREQLAANMKAKEFNYRK</sequence>
<evidence type="ECO:0000313" key="14">
    <source>
        <dbReference type="EMBL" id="VEN47531.1"/>
    </source>
</evidence>
<evidence type="ECO:0000256" key="12">
    <source>
        <dbReference type="SAM" id="Coils"/>
    </source>
</evidence>
<keyword evidence="5 11" id="KW-0547">Nucleotide-binding</keyword>
<keyword evidence="3" id="KW-0597">Phosphoprotein</keyword>
<keyword evidence="4 11" id="KW-0493">Microtubule</keyword>
<dbReference type="AlphaFoldDB" id="A0A653CHZ8"/>
<keyword evidence="7 12" id="KW-0175">Coiled coil</keyword>
<evidence type="ECO:0000256" key="11">
    <source>
        <dbReference type="RuleBase" id="RU000394"/>
    </source>
</evidence>
<dbReference type="GO" id="GO:0005524">
    <property type="term" value="F:ATP binding"/>
    <property type="evidence" value="ECO:0007669"/>
    <property type="project" value="UniProtKB-KW"/>
</dbReference>
<evidence type="ECO:0000256" key="4">
    <source>
        <dbReference type="ARBA" id="ARBA00022701"/>
    </source>
</evidence>
<dbReference type="GO" id="GO:0008574">
    <property type="term" value="F:plus-end-directed microtubule motor activity"/>
    <property type="evidence" value="ECO:0007669"/>
    <property type="project" value="TreeGrafter"/>
</dbReference>
<protein>
    <recommendedName>
        <fullName evidence="11">Kinesin-like protein</fullName>
    </recommendedName>
</protein>
<evidence type="ECO:0000259" key="13">
    <source>
        <dbReference type="PROSITE" id="PS50067"/>
    </source>
</evidence>
<evidence type="ECO:0000256" key="1">
    <source>
        <dbReference type="ARBA" id="ARBA00004186"/>
    </source>
</evidence>
<evidence type="ECO:0000256" key="5">
    <source>
        <dbReference type="ARBA" id="ARBA00022741"/>
    </source>
</evidence>
<keyword evidence="6 11" id="KW-0067">ATP-binding</keyword>
<reference evidence="14 15" key="1">
    <citation type="submission" date="2019-01" db="EMBL/GenBank/DDBJ databases">
        <authorList>
            <person name="Sayadi A."/>
        </authorList>
    </citation>
    <scope>NUCLEOTIDE SEQUENCE [LARGE SCALE GENOMIC DNA]</scope>
</reference>
<comment type="similarity">
    <text evidence="10 11">Belongs to the TRAFAC class myosin-kinesin ATPase superfamily. Kinesin family.</text>
</comment>
<dbReference type="GO" id="GO:0005876">
    <property type="term" value="C:spindle microtubule"/>
    <property type="evidence" value="ECO:0007669"/>
    <property type="project" value="TreeGrafter"/>
</dbReference>
<comment type="caution">
    <text evidence="10">Lacks conserved residue(s) required for the propagation of feature annotation.</text>
</comment>
<dbReference type="PRINTS" id="PR00380">
    <property type="entry name" value="KINESINHEAVY"/>
</dbReference>
<dbReference type="GO" id="GO:0090307">
    <property type="term" value="P:mitotic spindle assembly"/>
    <property type="evidence" value="ECO:0007669"/>
    <property type="project" value="TreeGrafter"/>
</dbReference>
<dbReference type="PROSITE" id="PS00411">
    <property type="entry name" value="KINESIN_MOTOR_1"/>
    <property type="match status" value="1"/>
</dbReference>
<dbReference type="EMBL" id="CAACVG010007889">
    <property type="protein sequence ID" value="VEN47531.1"/>
    <property type="molecule type" value="Genomic_DNA"/>
</dbReference>
<proteinExistence type="inferred from homology"/>